<dbReference type="PANTHER" id="PTHR37316:SF1">
    <property type="entry name" value="TEICHOIC ACID GLYCEROL-PHOSPHATE PRIMASE"/>
    <property type="match status" value="1"/>
</dbReference>
<organism evidence="7 8">
    <name type="scientific">Rossellomorea marisflavi</name>
    <dbReference type="NCBI Taxonomy" id="189381"/>
    <lineage>
        <taxon>Bacteria</taxon>
        <taxon>Bacillati</taxon>
        <taxon>Bacillota</taxon>
        <taxon>Bacilli</taxon>
        <taxon>Bacillales</taxon>
        <taxon>Bacillaceae</taxon>
        <taxon>Rossellomorea</taxon>
    </lineage>
</organism>
<accession>A0A5D4RPZ5</accession>
<dbReference type="EMBL" id="VTEQ01000005">
    <property type="protein sequence ID" value="TYS52461.1"/>
    <property type="molecule type" value="Genomic_DNA"/>
</dbReference>
<dbReference type="AlphaFoldDB" id="A0A5D4RPZ5"/>
<dbReference type="PANTHER" id="PTHR37316">
    <property type="entry name" value="TEICHOIC ACID GLYCEROL-PHOSPHATE PRIMASE"/>
    <property type="match status" value="1"/>
</dbReference>
<evidence type="ECO:0000313" key="7">
    <source>
        <dbReference type="EMBL" id="TYS52461.1"/>
    </source>
</evidence>
<dbReference type="Pfam" id="PF04464">
    <property type="entry name" value="Glyphos_transf"/>
    <property type="match status" value="1"/>
</dbReference>
<comment type="subcellular location">
    <subcellularLocation>
        <location evidence="1">Cell membrane</location>
        <topology evidence="1">Peripheral membrane protein</topology>
    </subcellularLocation>
</comment>
<proteinExistence type="inferred from homology"/>
<evidence type="ECO:0000256" key="2">
    <source>
        <dbReference type="ARBA" id="ARBA00010488"/>
    </source>
</evidence>
<evidence type="ECO:0000256" key="6">
    <source>
        <dbReference type="ARBA" id="ARBA00023136"/>
    </source>
</evidence>
<dbReference type="GO" id="GO:0005886">
    <property type="term" value="C:plasma membrane"/>
    <property type="evidence" value="ECO:0007669"/>
    <property type="project" value="UniProtKB-SubCell"/>
</dbReference>
<evidence type="ECO:0000256" key="4">
    <source>
        <dbReference type="ARBA" id="ARBA00022679"/>
    </source>
</evidence>
<evidence type="ECO:0000256" key="3">
    <source>
        <dbReference type="ARBA" id="ARBA00022475"/>
    </source>
</evidence>
<protein>
    <submittedName>
        <fullName evidence="7">CDP-glycerol glycerophosphotransferase family protein</fullName>
    </submittedName>
</protein>
<comment type="caution">
    <text evidence="7">The sequence shown here is derived from an EMBL/GenBank/DDBJ whole genome shotgun (WGS) entry which is preliminary data.</text>
</comment>
<dbReference type="Gene3D" id="3.40.50.12580">
    <property type="match status" value="1"/>
</dbReference>
<dbReference type="GO" id="GO:0047355">
    <property type="term" value="F:CDP-glycerol glycerophosphotransferase activity"/>
    <property type="evidence" value="ECO:0007669"/>
    <property type="project" value="InterPro"/>
</dbReference>
<reference evidence="7 8" key="1">
    <citation type="submission" date="2019-08" db="EMBL/GenBank/DDBJ databases">
        <title>Bacillus genomes from the desert of Cuatro Cienegas, Coahuila.</title>
        <authorList>
            <person name="Olmedo-Alvarez G."/>
        </authorList>
    </citation>
    <scope>NUCLEOTIDE SEQUENCE [LARGE SCALE GENOMIC DNA]</scope>
    <source>
        <strain evidence="7 8">CH108_3D</strain>
    </source>
</reference>
<keyword evidence="5" id="KW-0777">Teichoic acid biosynthesis</keyword>
<dbReference type="InterPro" id="IPR007554">
    <property type="entry name" value="Glycerophosphate_synth"/>
</dbReference>
<dbReference type="InterPro" id="IPR043149">
    <property type="entry name" value="TagF_N"/>
</dbReference>
<dbReference type="Proteomes" id="UP000322997">
    <property type="component" value="Unassembled WGS sequence"/>
</dbReference>
<name>A0A5D4RPZ5_9BACI</name>
<gene>
    <name evidence="7" type="ORF">FZC83_16655</name>
</gene>
<dbReference type="SUPFAM" id="SSF53756">
    <property type="entry name" value="UDP-Glycosyltransferase/glycogen phosphorylase"/>
    <property type="match status" value="1"/>
</dbReference>
<sequence>MTFSPLIMARELAIILYLFIFKVLFKVGKWSPIQDKVTFVVSFSENNKSIYKEMMRQEYSCRTLFLTTEKMVETFRKFDHAETLLFSWKKPWDYLRSVYHLATSKIIFVDNYYGFLAKSDFKAGVECIQLWHANGAIKKFGLEDPSIISRGKLAERRFRNVYDRFTKVVVGSDVMGQIFSRAFGLGEERMLKMGVPRTDIFFNEEKKIKAVGKIHRLYPLLKGKKVILYAPTYREEGLSDAEMKLDLYSIAREFSEDYKLVIKLHPAVRNQFDVPEELEDFVVDASAHRNMNELLFVADILITDYSSIPFEFALLEKPIIFFMYDRDAYMEERGMWKEFLDLIPGPVASTSDEVLAILKEYKFNKDHIVAFSKRWNEYSAGRSSKNIVEYIAKRLQG</sequence>
<keyword evidence="4 7" id="KW-0808">Transferase</keyword>
<evidence type="ECO:0000256" key="1">
    <source>
        <dbReference type="ARBA" id="ARBA00004202"/>
    </source>
</evidence>
<dbReference type="GO" id="GO:0019350">
    <property type="term" value="P:teichoic acid biosynthetic process"/>
    <property type="evidence" value="ECO:0007669"/>
    <property type="project" value="UniProtKB-KW"/>
</dbReference>
<evidence type="ECO:0000313" key="8">
    <source>
        <dbReference type="Proteomes" id="UP000322997"/>
    </source>
</evidence>
<evidence type="ECO:0000256" key="5">
    <source>
        <dbReference type="ARBA" id="ARBA00022944"/>
    </source>
</evidence>
<keyword evidence="3" id="KW-1003">Cell membrane</keyword>
<dbReference type="Gene3D" id="3.40.50.11820">
    <property type="match status" value="1"/>
</dbReference>
<comment type="similarity">
    <text evidence="2">Belongs to the CDP-glycerol glycerophosphotransferase family.</text>
</comment>
<keyword evidence="6" id="KW-0472">Membrane</keyword>
<dbReference type="InterPro" id="IPR051612">
    <property type="entry name" value="Teichoic_Acid_Biosynth"/>
</dbReference>
<dbReference type="InterPro" id="IPR043148">
    <property type="entry name" value="TagF_C"/>
</dbReference>